<name>A0AA87ZV18_FICCA</name>
<dbReference type="AlphaFoldDB" id="A0AA87ZV18"/>
<evidence type="ECO:0000256" key="1">
    <source>
        <dbReference type="SAM" id="MobiDB-lite"/>
    </source>
</evidence>
<dbReference type="Proteomes" id="UP001187192">
    <property type="component" value="Unassembled WGS sequence"/>
</dbReference>
<feature type="transmembrane region" description="Helical" evidence="2">
    <location>
        <begin position="134"/>
        <end position="152"/>
    </location>
</feature>
<evidence type="ECO:0008006" key="5">
    <source>
        <dbReference type="Google" id="ProtNLM"/>
    </source>
</evidence>
<keyword evidence="4" id="KW-1185">Reference proteome</keyword>
<protein>
    <recommendedName>
        <fullName evidence="5">Transmembrane protein</fullName>
    </recommendedName>
</protein>
<evidence type="ECO:0000313" key="3">
    <source>
        <dbReference type="EMBL" id="GMN33853.1"/>
    </source>
</evidence>
<dbReference type="PANTHER" id="PTHR36408">
    <property type="entry name" value="TRANSMEMBRANE PROTEIN"/>
    <property type="match status" value="1"/>
</dbReference>
<comment type="caution">
    <text evidence="3">The sequence shown here is derived from an EMBL/GenBank/DDBJ whole genome shotgun (WGS) entry which is preliminary data.</text>
</comment>
<dbReference type="PANTHER" id="PTHR36408:SF1">
    <property type="entry name" value="TRANSMEMBRANE PROTEIN"/>
    <property type="match status" value="1"/>
</dbReference>
<proteinExistence type="predicted"/>
<gene>
    <name evidence="3" type="ORF">TIFTF001_004370</name>
</gene>
<keyword evidence="2" id="KW-0472">Membrane</keyword>
<feature type="compositionally biased region" description="Basic and acidic residues" evidence="1">
    <location>
        <begin position="276"/>
        <end position="290"/>
    </location>
</feature>
<feature type="transmembrane region" description="Helical" evidence="2">
    <location>
        <begin position="93"/>
        <end position="114"/>
    </location>
</feature>
<evidence type="ECO:0000313" key="4">
    <source>
        <dbReference type="Proteomes" id="UP001187192"/>
    </source>
</evidence>
<dbReference type="GO" id="GO:0009941">
    <property type="term" value="C:chloroplast envelope"/>
    <property type="evidence" value="ECO:0007669"/>
    <property type="project" value="TreeGrafter"/>
</dbReference>
<accession>A0AA87ZV18</accession>
<feature type="region of interest" description="Disordered" evidence="1">
    <location>
        <begin position="276"/>
        <end position="300"/>
    </location>
</feature>
<reference evidence="3" key="1">
    <citation type="submission" date="2023-07" db="EMBL/GenBank/DDBJ databases">
        <title>draft genome sequence of fig (Ficus carica).</title>
        <authorList>
            <person name="Takahashi T."/>
            <person name="Nishimura K."/>
        </authorList>
    </citation>
    <scope>NUCLEOTIDE SEQUENCE</scope>
</reference>
<evidence type="ECO:0000256" key="2">
    <source>
        <dbReference type="SAM" id="Phobius"/>
    </source>
</evidence>
<sequence>MSFASLDLLTNSPPQLTLPSFVATPPENRHSLLSLRITYRHFAAPSNWKKLPSPLCSISPRTLRFRIGAVESEGPAQRNGVVGGNFEFDLDSFLSVVETLCVFSSAVVSIGFAVNCAVSSSKKTAMAAAMGDRIFAFGVLVIAAGVGIGAWIRRRQWSRFRAGSVRGGLEVNLLGRIEKLEEDLRNSATLIRVMSRQLEKLGIRFRVTRKALKQPIEETAALAQKNSEATRALEVQEDILAKELGEIQKVLLAMQEQQQKQLELILAIGKTGKLWETKPERSREPERTEMHNSTAGGLKQSESHQVKLELINGCLAVWEFLKALSLNFLVPNQFPFHV</sequence>
<dbReference type="EMBL" id="BTGU01000004">
    <property type="protein sequence ID" value="GMN33853.1"/>
    <property type="molecule type" value="Genomic_DNA"/>
</dbReference>
<keyword evidence="2" id="KW-1133">Transmembrane helix</keyword>
<keyword evidence="2" id="KW-0812">Transmembrane</keyword>
<organism evidence="3 4">
    <name type="scientific">Ficus carica</name>
    <name type="common">Common fig</name>
    <dbReference type="NCBI Taxonomy" id="3494"/>
    <lineage>
        <taxon>Eukaryota</taxon>
        <taxon>Viridiplantae</taxon>
        <taxon>Streptophyta</taxon>
        <taxon>Embryophyta</taxon>
        <taxon>Tracheophyta</taxon>
        <taxon>Spermatophyta</taxon>
        <taxon>Magnoliopsida</taxon>
        <taxon>eudicotyledons</taxon>
        <taxon>Gunneridae</taxon>
        <taxon>Pentapetalae</taxon>
        <taxon>rosids</taxon>
        <taxon>fabids</taxon>
        <taxon>Rosales</taxon>
        <taxon>Moraceae</taxon>
        <taxon>Ficeae</taxon>
        <taxon>Ficus</taxon>
    </lineage>
</organism>